<dbReference type="EMBL" id="CAXAMN010006792">
    <property type="protein sequence ID" value="CAK9019233.1"/>
    <property type="molecule type" value="Genomic_DNA"/>
</dbReference>
<sequence length="207" mass="23749">MAPRMPRRRWCWALLPLGWAFLAPVARHGGLSTERSERSRPRALHVQRAAEDTEPADNKQEALKSLAESAMTRETEPEEVFEAIRVLEKAKNRTGESGFAQFLTGDWRLIYTTGTKKTEDDIGRINYVPITAVQRFDMEKKFIRNGVYLGPISIEFEGSLRWLEDQRRLEFDFEELKVCGASLSLPDWLRSMAGMKSSAPWMGSVRR</sequence>
<dbReference type="Pfam" id="PF04755">
    <property type="entry name" value="PAP_fibrillin"/>
    <property type="match status" value="1"/>
</dbReference>
<evidence type="ECO:0000313" key="6">
    <source>
        <dbReference type="EMBL" id="CAK9019233.1"/>
    </source>
</evidence>
<keyword evidence="7" id="KW-1185">Reference proteome</keyword>
<dbReference type="PANTHER" id="PTHR35690">
    <property type="entry name" value="OS01G0363500 PROTEIN"/>
    <property type="match status" value="1"/>
</dbReference>
<evidence type="ECO:0000256" key="2">
    <source>
        <dbReference type="ARBA" id="ARBA00022640"/>
    </source>
</evidence>
<feature type="compositionally biased region" description="Basic and acidic residues" evidence="3">
    <location>
        <begin position="48"/>
        <end position="60"/>
    </location>
</feature>
<dbReference type="Proteomes" id="UP001642484">
    <property type="component" value="Unassembled WGS sequence"/>
</dbReference>
<evidence type="ECO:0000256" key="4">
    <source>
        <dbReference type="SAM" id="SignalP"/>
    </source>
</evidence>
<keyword evidence="4" id="KW-0732">Signal</keyword>
<comment type="subcellular location">
    <subcellularLocation>
        <location evidence="1">Plastid</location>
    </subcellularLocation>
</comment>
<reference evidence="6 7" key="1">
    <citation type="submission" date="2024-02" db="EMBL/GenBank/DDBJ databases">
        <authorList>
            <person name="Chen Y."/>
            <person name="Shah S."/>
            <person name="Dougan E. K."/>
            <person name="Thang M."/>
            <person name="Chan C."/>
        </authorList>
    </citation>
    <scope>NUCLEOTIDE SEQUENCE [LARGE SCALE GENOMIC DNA]</scope>
</reference>
<feature type="region of interest" description="Disordered" evidence="3">
    <location>
        <begin position="31"/>
        <end position="60"/>
    </location>
</feature>
<dbReference type="PANTHER" id="PTHR35690:SF1">
    <property type="entry name" value="OS01G0363500 PROTEIN"/>
    <property type="match status" value="1"/>
</dbReference>
<evidence type="ECO:0000256" key="1">
    <source>
        <dbReference type="ARBA" id="ARBA00004474"/>
    </source>
</evidence>
<feature type="chain" id="PRO_5045634188" description="Plastid lipid-associated protein/fibrillin conserved domain-containing protein" evidence="4">
    <location>
        <begin position="21"/>
        <end position="207"/>
    </location>
</feature>
<name>A0ABP0JYR2_9DINO</name>
<keyword evidence="2" id="KW-0934">Plastid</keyword>
<evidence type="ECO:0000313" key="7">
    <source>
        <dbReference type="Proteomes" id="UP001642484"/>
    </source>
</evidence>
<accession>A0ABP0JYR2</accession>
<evidence type="ECO:0000259" key="5">
    <source>
        <dbReference type="Pfam" id="PF04755"/>
    </source>
</evidence>
<gene>
    <name evidence="6" type="ORF">CCMP2556_LOCUS13587</name>
</gene>
<protein>
    <recommendedName>
        <fullName evidence="5">Plastid lipid-associated protein/fibrillin conserved domain-containing protein</fullName>
    </recommendedName>
</protein>
<evidence type="ECO:0000256" key="3">
    <source>
        <dbReference type="SAM" id="MobiDB-lite"/>
    </source>
</evidence>
<proteinExistence type="predicted"/>
<dbReference type="InterPro" id="IPR006843">
    <property type="entry name" value="PAP/fibrillin_dom"/>
</dbReference>
<feature type="domain" description="Plastid lipid-associated protein/fibrillin conserved" evidence="5">
    <location>
        <begin position="71"/>
        <end position="177"/>
    </location>
</feature>
<comment type="caution">
    <text evidence="6">The sequence shown here is derived from an EMBL/GenBank/DDBJ whole genome shotgun (WGS) entry which is preliminary data.</text>
</comment>
<organism evidence="6 7">
    <name type="scientific">Durusdinium trenchii</name>
    <dbReference type="NCBI Taxonomy" id="1381693"/>
    <lineage>
        <taxon>Eukaryota</taxon>
        <taxon>Sar</taxon>
        <taxon>Alveolata</taxon>
        <taxon>Dinophyceae</taxon>
        <taxon>Suessiales</taxon>
        <taxon>Symbiodiniaceae</taxon>
        <taxon>Durusdinium</taxon>
    </lineage>
</organism>
<feature type="signal peptide" evidence="4">
    <location>
        <begin position="1"/>
        <end position="20"/>
    </location>
</feature>